<keyword evidence="2" id="KW-1185">Reference proteome</keyword>
<organism evidence="1 2">
    <name type="scientific">Iningainema tapete BLCC-T55</name>
    <dbReference type="NCBI Taxonomy" id="2748662"/>
    <lineage>
        <taxon>Bacteria</taxon>
        <taxon>Bacillati</taxon>
        <taxon>Cyanobacteriota</taxon>
        <taxon>Cyanophyceae</taxon>
        <taxon>Nostocales</taxon>
        <taxon>Scytonemataceae</taxon>
        <taxon>Iningainema tapete</taxon>
    </lineage>
</organism>
<dbReference type="AlphaFoldDB" id="A0A8J6XGI1"/>
<reference evidence="1" key="1">
    <citation type="submission" date="2020-09" db="EMBL/GenBank/DDBJ databases">
        <title>Iningainema tapete sp. nov. (Scytonemataceae, Cyanobacteria) from greenhouses in central Florida (USA) produces two types of nodularin with biosynthetic potential for microcystin-LR and anabaenopeptins.</title>
        <authorList>
            <person name="Berthold D.E."/>
            <person name="Lefler F.W."/>
            <person name="Huang I.-S."/>
            <person name="Abdulla H."/>
            <person name="Zimba P.V."/>
            <person name="Laughinghouse H.D. IV."/>
        </authorList>
    </citation>
    <scope>NUCLEOTIDE SEQUENCE</scope>
    <source>
        <strain evidence="1">BLCCT55</strain>
    </source>
</reference>
<comment type="caution">
    <text evidence="1">The sequence shown here is derived from an EMBL/GenBank/DDBJ whole genome shotgun (WGS) entry which is preliminary data.</text>
</comment>
<evidence type="ECO:0000313" key="1">
    <source>
        <dbReference type="EMBL" id="MBD2771566.1"/>
    </source>
</evidence>
<accession>A0A8J6XGI1</accession>
<dbReference type="RefSeq" id="WP_190825854.1">
    <property type="nucleotide sequence ID" value="NZ_CAWPPI010000025.1"/>
</dbReference>
<evidence type="ECO:0000313" key="2">
    <source>
        <dbReference type="Proteomes" id="UP000629098"/>
    </source>
</evidence>
<gene>
    <name evidence="1" type="ORF">ICL16_05405</name>
</gene>
<protein>
    <submittedName>
        <fullName evidence="1">Uncharacterized protein</fullName>
    </submittedName>
</protein>
<proteinExistence type="predicted"/>
<dbReference type="EMBL" id="JACXAE010000025">
    <property type="protein sequence ID" value="MBD2771566.1"/>
    <property type="molecule type" value="Genomic_DNA"/>
</dbReference>
<name>A0A8J6XGI1_9CYAN</name>
<sequence length="320" mass="37157">MPSDILLNNNCELIENNQTIEISLLLENLKNSIWILGIPSWLFAITDRGVAAFADGYLSPIELLHLFTASFFFVTWLFLKPDESLKNDNAGSLHYHTYLNSYCPEAYLPTATRMFELQEQHMISQAYILPFPYLCQIYHLLNLKHLETIHSFSLNNLKVIDVSHFQATVNGGMLKFQTILAVSANVLRIWRQPIVEVELRLLTPFTVELSIPVYNEKKIIVVFNVLPLNTQAHKFFIDIYSDLKWPKPVLQIILHLASCLTLYEDLPYLRTLAQRNIDRLVSLNRVSNHESMWLFRRFVELYGSSIEQNELRLLSSLEDK</sequence>
<dbReference type="Proteomes" id="UP000629098">
    <property type="component" value="Unassembled WGS sequence"/>
</dbReference>